<dbReference type="InterPro" id="IPR017941">
    <property type="entry name" value="Rieske_2Fe-2S"/>
</dbReference>
<dbReference type="Gene3D" id="2.102.10.10">
    <property type="entry name" value="Rieske [2Fe-2S] iron-sulphur domain"/>
    <property type="match status" value="1"/>
</dbReference>
<dbReference type="PROSITE" id="PS00570">
    <property type="entry name" value="RING_HYDROXYL_ALPHA"/>
    <property type="match status" value="1"/>
</dbReference>
<dbReference type="GO" id="GO:0005506">
    <property type="term" value="F:iron ion binding"/>
    <property type="evidence" value="ECO:0007669"/>
    <property type="project" value="InterPro"/>
</dbReference>
<dbReference type="GO" id="GO:0004497">
    <property type="term" value="F:monooxygenase activity"/>
    <property type="evidence" value="ECO:0007669"/>
    <property type="project" value="UniProtKB-ARBA"/>
</dbReference>
<keyword evidence="2" id="KW-0001">2Fe-2S</keyword>
<keyword evidence="10" id="KW-0223">Dioxygenase</keyword>
<dbReference type="CDD" id="cd03469">
    <property type="entry name" value="Rieske_RO_Alpha_N"/>
    <property type="match status" value="1"/>
</dbReference>
<dbReference type="PANTHER" id="PTHR43756">
    <property type="entry name" value="CHOLINE MONOOXYGENASE, CHLOROPLASTIC"/>
    <property type="match status" value="1"/>
</dbReference>
<gene>
    <name evidence="10" type="ORF">AVDCRST_MAG07-287</name>
</gene>
<evidence type="ECO:0000256" key="2">
    <source>
        <dbReference type="ARBA" id="ARBA00022714"/>
    </source>
</evidence>
<keyword evidence="7" id="KW-0520">NAD</keyword>
<dbReference type="SUPFAM" id="SSF50022">
    <property type="entry name" value="ISP domain"/>
    <property type="match status" value="1"/>
</dbReference>
<dbReference type="SUPFAM" id="SSF55961">
    <property type="entry name" value="Bet v1-like"/>
    <property type="match status" value="1"/>
</dbReference>
<proteinExistence type="predicted"/>
<dbReference type="EMBL" id="CADCUB010000009">
    <property type="protein sequence ID" value="CAA9306318.1"/>
    <property type="molecule type" value="Genomic_DNA"/>
</dbReference>
<feature type="region of interest" description="Disordered" evidence="8">
    <location>
        <begin position="1"/>
        <end position="47"/>
    </location>
</feature>
<dbReference type="PANTHER" id="PTHR43756:SF5">
    <property type="entry name" value="CHOLINE MONOOXYGENASE, CHLOROPLASTIC"/>
    <property type="match status" value="1"/>
</dbReference>
<dbReference type="Gene3D" id="3.90.380.10">
    <property type="entry name" value="Naphthalene 1,2-dioxygenase Alpha Subunit, Chain A, domain 1"/>
    <property type="match status" value="1"/>
</dbReference>
<evidence type="ECO:0000256" key="8">
    <source>
        <dbReference type="SAM" id="MobiDB-lite"/>
    </source>
</evidence>
<evidence type="ECO:0000256" key="6">
    <source>
        <dbReference type="ARBA" id="ARBA00023014"/>
    </source>
</evidence>
<dbReference type="CDD" id="cd08882">
    <property type="entry name" value="RHO_alpha_C_MupW-like"/>
    <property type="match status" value="1"/>
</dbReference>
<evidence type="ECO:0000256" key="7">
    <source>
        <dbReference type="ARBA" id="ARBA00023027"/>
    </source>
</evidence>
<dbReference type="AlphaFoldDB" id="A0A6J4KJ26"/>
<organism evidence="10">
    <name type="scientific">uncultured Frankineae bacterium</name>
    <dbReference type="NCBI Taxonomy" id="437475"/>
    <lineage>
        <taxon>Bacteria</taxon>
        <taxon>Bacillati</taxon>
        <taxon>Actinomycetota</taxon>
        <taxon>Actinomycetes</taxon>
        <taxon>Frankiales</taxon>
        <taxon>environmental samples</taxon>
    </lineage>
</organism>
<dbReference type="GO" id="GO:0016705">
    <property type="term" value="F:oxidoreductase activity, acting on paired donors, with incorporation or reduction of molecular oxygen"/>
    <property type="evidence" value="ECO:0007669"/>
    <property type="project" value="UniProtKB-ARBA"/>
</dbReference>
<reference evidence="10" key="1">
    <citation type="submission" date="2020-02" db="EMBL/GenBank/DDBJ databases">
        <authorList>
            <person name="Meier V. D."/>
        </authorList>
    </citation>
    <scope>NUCLEOTIDE SEQUENCE</scope>
    <source>
        <strain evidence="10">AVDCRST_MAG07</strain>
    </source>
</reference>
<evidence type="ECO:0000256" key="5">
    <source>
        <dbReference type="ARBA" id="ARBA00023004"/>
    </source>
</evidence>
<dbReference type="PRINTS" id="PR00090">
    <property type="entry name" value="RNGDIOXGNASE"/>
</dbReference>
<keyword evidence="6" id="KW-0411">Iron-sulfur</keyword>
<accession>A0A6J4KJ26</accession>
<sequence>MTQAPVRPAPEQPRTGFRGKGPNYQQLLDTDSKPVPASLRRDEPGEFGSDDIPVERYLSREWHEREKTRLWSRVWQFACREEVLAEVGDTEVYDIVDSSFLLVRVAPGAGGIRAYVNACLHRGRALRDGPGRVDDLQCPFHGFCWHLDGRLKRVPSAWDFPQVTPETFRLPEVRVATWGGFVFVNPDPDAGPFEEFMGDLPSLFERWPLDRRYTRAHVSKVIRVNWKVAQDAFMESYHVVTTHPQLLQGFGDANSQYDVFGNVARGISPRGVASPYLSWEPTEQEKLNSSIDQRMDDPQILVVPEGENARTVLAEAARRQIRQVVGPEAEQLSDAELVDSYYINLFPNFHPWGAYNQIVYRFRPHGDDHTSCIMECFLLAPFTGERPPPAEHVALGPDDAWRDATEVLGSLARVFDQDEFNLEAVQKGLRATRKPGVTFAVYQESKIRHFHHLLSQWCLDPLSP</sequence>
<dbReference type="Pfam" id="PF00355">
    <property type="entry name" value="Rieske"/>
    <property type="match status" value="1"/>
</dbReference>
<dbReference type="GO" id="GO:0051213">
    <property type="term" value="F:dioxygenase activity"/>
    <property type="evidence" value="ECO:0007669"/>
    <property type="project" value="UniProtKB-KW"/>
</dbReference>
<dbReference type="Pfam" id="PF00848">
    <property type="entry name" value="Ring_hydroxyl_A"/>
    <property type="match status" value="1"/>
</dbReference>
<evidence type="ECO:0000259" key="9">
    <source>
        <dbReference type="PROSITE" id="PS51296"/>
    </source>
</evidence>
<evidence type="ECO:0000256" key="3">
    <source>
        <dbReference type="ARBA" id="ARBA00022723"/>
    </source>
</evidence>
<protein>
    <submittedName>
        <fullName evidence="10">Phenylpropionate dioxygenase and related ring-hydroxylating dioxygenases, large terminal subunit</fullName>
    </submittedName>
</protein>
<dbReference type="PROSITE" id="PS51296">
    <property type="entry name" value="RIESKE"/>
    <property type="match status" value="1"/>
</dbReference>
<dbReference type="GO" id="GO:0051537">
    <property type="term" value="F:2 iron, 2 sulfur cluster binding"/>
    <property type="evidence" value="ECO:0007669"/>
    <property type="project" value="UniProtKB-KW"/>
</dbReference>
<dbReference type="InterPro" id="IPR001663">
    <property type="entry name" value="Rng_hydr_dOase-A"/>
</dbReference>
<keyword evidence="5" id="KW-0408">Iron</keyword>
<evidence type="ECO:0000256" key="4">
    <source>
        <dbReference type="ARBA" id="ARBA00023002"/>
    </source>
</evidence>
<dbReference type="InterPro" id="IPR036922">
    <property type="entry name" value="Rieske_2Fe-2S_sf"/>
</dbReference>
<dbReference type="InterPro" id="IPR015881">
    <property type="entry name" value="ARHD_Rieske_2Fe_2S"/>
</dbReference>
<keyword evidence="3" id="KW-0479">Metal-binding</keyword>
<keyword evidence="4" id="KW-0560">Oxidoreductase</keyword>
<evidence type="ECO:0000313" key="10">
    <source>
        <dbReference type="EMBL" id="CAA9306318.1"/>
    </source>
</evidence>
<comment type="cofactor">
    <cofactor evidence="1">
        <name>Fe cation</name>
        <dbReference type="ChEBI" id="CHEBI:24875"/>
    </cofactor>
</comment>
<evidence type="ECO:0000256" key="1">
    <source>
        <dbReference type="ARBA" id="ARBA00001962"/>
    </source>
</evidence>
<name>A0A6J4KJ26_9ACTN</name>
<dbReference type="InterPro" id="IPR015879">
    <property type="entry name" value="Ring_hydroxy_dOase_asu_C_dom"/>
</dbReference>
<feature type="domain" description="Rieske" evidence="9">
    <location>
        <begin position="75"/>
        <end position="184"/>
    </location>
</feature>